<protein>
    <submittedName>
        <fullName evidence="1">XRE family transcriptional regulator</fullName>
    </submittedName>
</protein>
<organism evidence="1 3">
    <name type="scientific">Eisenbergiella massiliensis</name>
    <dbReference type="NCBI Taxonomy" id="1720294"/>
    <lineage>
        <taxon>Bacteria</taxon>
        <taxon>Bacillati</taxon>
        <taxon>Bacillota</taxon>
        <taxon>Clostridia</taxon>
        <taxon>Lachnospirales</taxon>
        <taxon>Lachnospiraceae</taxon>
        <taxon>Eisenbergiella</taxon>
    </lineage>
</organism>
<sequence>MSEQEKLANRIKTLCSAKDMSYYTLSYRSAVPMTTLMHIIDCSTQNPGIFTICKLCGGLGITLKEFFDSPEFLEIEVGEE</sequence>
<gene>
    <name evidence="2" type="ORF">DWY69_12915</name>
    <name evidence="1" type="ORF">DXC51_13070</name>
</gene>
<comment type="caution">
    <text evidence="1">The sequence shown here is derived from an EMBL/GenBank/DDBJ whole genome shotgun (WGS) entry which is preliminary data.</text>
</comment>
<dbReference type="GO" id="GO:0003677">
    <property type="term" value="F:DNA binding"/>
    <property type="evidence" value="ECO:0007669"/>
    <property type="project" value="InterPro"/>
</dbReference>
<accession>A0A3E3I3R8</accession>
<evidence type="ECO:0000313" key="4">
    <source>
        <dbReference type="Proteomes" id="UP000261166"/>
    </source>
</evidence>
<dbReference type="Proteomes" id="UP000260812">
    <property type="component" value="Unassembled WGS sequence"/>
</dbReference>
<evidence type="ECO:0000313" key="2">
    <source>
        <dbReference type="EMBL" id="RGE71497.1"/>
    </source>
</evidence>
<dbReference type="EMBL" id="QVLV01000008">
    <property type="protein sequence ID" value="RGE59733.1"/>
    <property type="molecule type" value="Genomic_DNA"/>
</dbReference>
<dbReference type="AlphaFoldDB" id="A0A3E3I3R8"/>
<dbReference type="GeneID" id="86055179"/>
<dbReference type="SUPFAM" id="SSF47413">
    <property type="entry name" value="lambda repressor-like DNA-binding domains"/>
    <property type="match status" value="1"/>
</dbReference>
<name>A0A3E3I3R8_9FIRM</name>
<dbReference type="EMBL" id="QVLU01000010">
    <property type="protein sequence ID" value="RGE71497.1"/>
    <property type="molecule type" value="Genomic_DNA"/>
</dbReference>
<dbReference type="InterPro" id="IPR010982">
    <property type="entry name" value="Lambda_DNA-bd_dom_sf"/>
</dbReference>
<dbReference type="OrthoDB" id="9781521at2"/>
<dbReference type="Gene3D" id="1.10.260.40">
    <property type="entry name" value="lambda repressor-like DNA-binding domains"/>
    <property type="match status" value="1"/>
</dbReference>
<dbReference type="GeneID" id="97987777"/>
<evidence type="ECO:0000313" key="1">
    <source>
        <dbReference type="EMBL" id="RGE59733.1"/>
    </source>
</evidence>
<keyword evidence="3" id="KW-1185">Reference proteome</keyword>
<proteinExistence type="predicted"/>
<dbReference type="RefSeq" id="WP_025491577.1">
    <property type="nucleotide sequence ID" value="NZ_CALBAU010000111.1"/>
</dbReference>
<evidence type="ECO:0000313" key="3">
    <source>
        <dbReference type="Proteomes" id="UP000260812"/>
    </source>
</evidence>
<reference evidence="1 4" key="1">
    <citation type="submission" date="2018-08" db="EMBL/GenBank/DDBJ databases">
        <title>A genome reference for cultivated species of the human gut microbiota.</title>
        <authorList>
            <person name="Zou Y."/>
            <person name="Xue W."/>
            <person name="Luo G."/>
        </authorList>
    </citation>
    <scope>NUCLEOTIDE SEQUENCE [LARGE SCALE GENOMIC DNA]</scope>
    <source>
        <strain evidence="2 4">AF26-4BH</strain>
        <strain evidence="1">TF05-5AC</strain>
    </source>
</reference>
<dbReference type="Proteomes" id="UP000261166">
    <property type="component" value="Unassembled WGS sequence"/>
</dbReference>